<dbReference type="Proteomes" id="UP001152607">
    <property type="component" value="Unassembled WGS sequence"/>
</dbReference>
<organism evidence="2 3">
    <name type="scientific">Periconia digitata</name>
    <dbReference type="NCBI Taxonomy" id="1303443"/>
    <lineage>
        <taxon>Eukaryota</taxon>
        <taxon>Fungi</taxon>
        <taxon>Dikarya</taxon>
        <taxon>Ascomycota</taxon>
        <taxon>Pezizomycotina</taxon>
        <taxon>Dothideomycetes</taxon>
        <taxon>Pleosporomycetidae</taxon>
        <taxon>Pleosporales</taxon>
        <taxon>Massarineae</taxon>
        <taxon>Periconiaceae</taxon>
        <taxon>Periconia</taxon>
    </lineage>
</organism>
<feature type="compositionally biased region" description="Low complexity" evidence="1">
    <location>
        <begin position="73"/>
        <end position="82"/>
    </location>
</feature>
<evidence type="ECO:0000256" key="1">
    <source>
        <dbReference type="SAM" id="MobiDB-lite"/>
    </source>
</evidence>
<feature type="region of interest" description="Disordered" evidence="1">
    <location>
        <begin position="1"/>
        <end position="82"/>
    </location>
</feature>
<sequence>MITSHKTSDVASHDHKSLSSTGKTVYTDATEGLPSSEKSSSSSLPYSFYELPGSQHSGSDQSQGGLELSQYDGAGASRQASRGAYHSIRLHGYRAPASPYPEQSRVPTSPTPQPNPRGHSGLSPLPVHPYSRSSSGQYNFRPSIDLLTSDDILGADQDALTAAQRNTPSPLDLVQERATSHMHRISAQMQANRTRSAAMPRPGSRLQRSGEFVLSAQQRTMLDGSRWQPVNSGRDRSTVGGRQQIPYGMQQYRYPSDRQVTVQEPPSNRGVLFNPRANQRSSENVPVSNSTLDTHPRAFNDTARQDGVPGTSPNIPNVEVRNTDHVAGNLAIPLCYSLPQPPRPRDTSNRPHMVTSRSPHPFGGSDGGLSDPVGSIQMEAHTHPVNMIRGPRSQPPRFARPEDRSVHFAARRARPTLRLVSPIYRSSAVPPAYLFQRPLSRGPPSTSTTLDVAEGVTSRHPPPPGVPSMVSHNVTSPTNVAVNNRRIPVQQQDQENRGELEREMEVMREELAAVGVRYGDNDGRQERMDETPPRIGRIERRMGN</sequence>
<keyword evidence="3" id="KW-1185">Reference proteome</keyword>
<name>A0A9W4U837_9PLEO</name>
<evidence type="ECO:0000313" key="2">
    <source>
        <dbReference type="EMBL" id="CAI6321399.1"/>
    </source>
</evidence>
<dbReference type="AlphaFoldDB" id="A0A9W4U837"/>
<dbReference type="OrthoDB" id="3937309at2759"/>
<feature type="region of interest" description="Disordered" evidence="1">
    <location>
        <begin position="94"/>
        <end position="136"/>
    </location>
</feature>
<feature type="region of interest" description="Disordered" evidence="1">
    <location>
        <begin position="386"/>
        <end position="406"/>
    </location>
</feature>
<feature type="compositionally biased region" description="Basic and acidic residues" evidence="1">
    <location>
        <begin position="519"/>
        <end position="544"/>
    </location>
</feature>
<feature type="region of interest" description="Disordered" evidence="1">
    <location>
        <begin position="300"/>
        <end position="319"/>
    </location>
</feature>
<feature type="compositionally biased region" description="Low complexity" evidence="1">
    <location>
        <begin position="33"/>
        <end position="65"/>
    </location>
</feature>
<proteinExistence type="predicted"/>
<feature type="region of interest" description="Disordered" evidence="1">
    <location>
        <begin position="225"/>
        <end position="246"/>
    </location>
</feature>
<gene>
    <name evidence="2" type="ORF">PDIGIT_LOCUS3612</name>
</gene>
<accession>A0A9W4U837</accession>
<feature type="region of interest" description="Disordered" evidence="1">
    <location>
        <begin position="517"/>
        <end position="544"/>
    </location>
</feature>
<feature type="compositionally biased region" description="Basic and acidic residues" evidence="1">
    <location>
        <begin position="1"/>
        <end position="17"/>
    </location>
</feature>
<feature type="region of interest" description="Disordered" evidence="1">
    <location>
        <begin position="188"/>
        <end position="207"/>
    </location>
</feature>
<reference evidence="2" key="1">
    <citation type="submission" date="2023-01" db="EMBL/GenBank/DDBJ databases">
        <authorList>
            <person name="Van Ghelder C."/>
            <person name="Rancurel C."/>
        </authorList>
    </citation>
    <scope>NUCLEOTIDE SEQUENCE</scope>
    <source>
        <strain evidence="2">CNCM I-4278</strain>
    </source>
</reference>
<comment type="caution">
    <text evidence="2">The sequence shown here is derived from an EMBL/GenBank/DDBJ whole genome shotgun (WGS) entry which is preliminary data.</text>
</comment>
<feature type="region of interest" description="Disordered" evidence="1">
    <location>
        <begin position="338"/>
        <end position="367"/>
    </location>
</feature>
<evidence type="ECO:0000313" key="3">
    <source>
        <dbReference type="Proteomes" id="UP001152607"/>
    </source>
</evidence>
<feature type="region of interest" description="Disordered" evidence="1">
    <location>
        <begin position="439"/>
        <end position="468"/>
    </location>
</feature>
<protein>
    <submittedName>
        <fullName evidence="2">Uncharacterized protein</fullName>
    </submittedName>
</protein>
<dbReference type="EMBL" id="CAOQHR010000002">
    <property type="protein sequence ID" value="CAI6321399.1"/>
    <property type="molecule type" value="Genomic_DNA"/>
</dbReference>